<dbReference type="InterPro" id="IPR042572">
    <property type="entry name" value="Carn_acyl_trans_N"/>
</dbReference>
<name>A0A0L7KZ72_OPEBR</name>
<dbReference type="GO" id="GO:0006635">
    <property type="term" value="P:fatty acid beta-oxidation"/>
    <property type="evidence" value="ECO:0007669"/>
    <property type="project" value="UniProtKB-UniPathway"/>
</dbReference>
<dbReference type="InterPro" id="IPR000542">
    <property type="entry name" value="Carn_acyl_trans"/>
</dbReference>
<evidence type="ECO:0000256" key="3">
    <source>
        <dbReference type="ARBA" id="ARBA00048999"/>
    </source>
</evidence>
<dbReference type="Proteomes" id="UP000037510">
    <property type="component" value="Unassembled WGS sequence"/>
</dbReference>
<dbReference type="EMBL" id="JTDY01004153">
    <property type="protein sequence ID" value="KOB68522.1"/>
    <property type="molecule type" value="Genomic_DNA"/>
</dbReference>
<comment type="catalytic activity">
    <reaction evidence="3">
        <text>4,8-dimethylnonanoyl-CoA + (R)-carnitine = O-4,8-dimethylnonanoyl-(R)-carnitine + CoA</text>
        <dbReference type="Rhea" id="RHEA:44860"/>
        <dbReference type="ChEBI" id="CHEBI:16347"/>
        <dbReference type="ChEBI" id="CHEBI:57287"/>
        <dbReference type="ChEBI" id="CHEBI:77061"/>
        <dbReference type="ChEBI" id="CHEBI:84654"/>
    </reaction>
</comment>
<dbReference type="InterPro" id="IPR039551">
    <property type="entry name" value="Cho/carn_acyl_trans"/>
</dbReference>
<evidence type="ECO:0000313" key="5">
    <source>
        <dbReference type="EMBL" id="KOB68522.1"/>
    </source>
</evidence>
<feature type="non-terminal residue" evidence="5">
    <location>
        <position position="156"/>
    </location>
</feature>
<dbReference type="Gene3D" id="3.30.559.70">
    <property type="entry name" value="Choline/Carnitine o-acyltransferase, domain 2"/>
    <property type="match status" value="1"/>
</dbReference>
<sequence length="156" mass="18158">MGHPKIAGADQKLPRLPVPKLEDTLLKYLRTVKPHLSEEEFAKHSNWLEEWWLNTAYLEYRDPVVVYSSPGLVFPLRDFKSQNEQLIYATKTLMAAMDYKHLIDNNKIPLEMMGKSPLDMQQYKKIFGTCRLPGVKRDSLSYNSDSKHVTVMHNNH</sequence>
<keyword evidence="2" id="KW-0012">Acyltransferase</keyword>
<dbReference type="InterPro" id="IPR042231">
    <property type="entry name" value="Cho/carn_acyl_trans_2"/>
</dbReference>
<evidence type="ECO:0000256" key="2">
    <source>
        <dbReference type="ARBA" id="ARBA00023315"/>
    </source>
</evidence>
<proteinExistence type="predicted"/>
<comment type="pathway">
    <text evidence="1">Lipid metabolism; fatty acid beta-oxidation.</text>
</comment>
<dbReference type="Pfam" id="PF00755">
    <property type="entry name" value="Carn_acyltransf"/>
    <property type="match status" value="1"/>
</dbReference>
<dbReference type="GO" id="GO:0019254">
    <property type="term" value="P:carnitine metabolic process, CoA-linked"/>
    <property type="evidence" value="ECO:0007669"/>
    <property type="project" value="TreeGrafter"/>
</dbReference>
<comment type="caution">
    <text evidence="5">The sequence shown here is derived from an EMBL/GenBank/DDBJ whole genome shotgun (WGS) entry which is preliminary data.</text>
</comment>
<evidence type="ECO:0000256" key="1">
    <source>
        <dbReference type="ARBA" id="ARBA00005005"/>
    </source>
</evidence>
<dbReference type="STRING" id="104452.A0A0L7KZ72"/>
<organism evidence="5 6">
    <name type="scientific">Operophtera brumata</name>
    <name type="common">Winter moth</name>
    <name type="synonym">Phalaena brumata</name>
    <dbReference type="NCBI Taxonomy" id="104452"/>
    <lineage>
        <taxon>Eukaryota</taxon>
        <taxon>Metazoa</taxon>
        <taxon>Ecdysozoa</taxon>
        <taxon>Arthropoda</taxon>
        <taxon>Hexapoda</taxon>
        <taxon>Insecta</taxon>
        <taxon>Pterygota</taxon>
        <taxon>Neoptera</taxon>
        <taxon>Endopterygota</taxon>
        <taxon>Lepidoptera</taxon>
        <taxon>Glossata</taxon>
        <taxon>Ditrysia</taxon>
        <taxon>Geometroidea</taxon>
        <taxon>Geometridae</taxon>
        <taxon>Larentiinae</taxon>
        <taxon>Operophtera</taxon>
    </lineage>
</organism>
<dbReference type="PANTHER" id="PTHR22589">
    <property type="entry name" value="CARNITINE O-ACYLTRANSFERASE"/>
    <property type="match status" value="1"/>
</dbReference>
<gene>
    <name evidence="5" type="ORF">OBRU01_18233</name>
</gene>
<dbReference type="PANTHER" id="PTHR22589:SF103">
    <property type="entry name" value="CARNITINE O-ACETYL-TRANSFERASE, ISOFORM A-RELATED"/>
    <property type="match status" value="1"/>
</dbReference>
<keyword evidence="6" id="KW-1185">Reference proteome</keyword>
<evidence type="ECO:0000259" key="4">
    <source>
        <dbReference type="Pfam" id="PF00755"/>
    </source>
</evidence>
<dbReference type="PROSITE" id="PS00439">
    <property type="entry name" value="ACYLTRANSF_C_1"/>
    <property type="match status" value="1"/>
</dbReference>
<dbReference type="AlphaFoldDB" id="A0A0L7KZ72"/>
<accession>A0A0L7KZ72</accession>
<protein>
    <submittedName>
        <fullName evidence="5">Carnitine O-acetyltransferase</fullName>
    </submittedName>
</protein>
<dbReference type="SUPFAM" id="SSF52777">
    <property type="entry name" value="CoA-dependent acyltransferases"/>
    <property type="match status" value="1"/>
</dbReference>
<dbReference type="Gene3D" id="1.10.275.20">
    <property type="entry name" value="Choline/Carnitine o-acyltransferase"/>
    <property type="match status" value="1"/>
</dbReference>
<dbReference type="GO" id="GO:0005777">
    <property type="term" value="C:peroxisome"/>
    <property type="evidence" value="ECO:0007669"/>
    <property type="project" value="TreeGrafter"/>
</dbReference>
<keyword evidence="5" id="KW-0808">Transferase</keyword>
<evidence type="ECO:0000313" key="6">
    <source>
        <dbReference type="Proteomes" id="UP000037510"/>
    </source>
</evidence>
<feature type="domain" description="Choline/carnitine acyltransferase" evidence="4">
    <location>
        <begin position="44"/>
        <end position="156"/>
    </location>
</feature>
<dbReference type="GO" id="GO:0004092">
    <property type="term" value="F:carnitine O-acetyltransferase activity"/>
    <property type="evidence" value="ECO:0007669"/>
    <property type="project" value="TreeGrafter"/>
</dbReference>
<dbReference type="UniPathway" id="UPA00659"/>
<reference evidence="5 6" key="1">
    <citation type="journal article" date="2015" name="Genome Biol. Evol.">
        <title>The genome of winter moth (Operophtera brumata) provides a genomic perspective on sexual dimorphism and phenology.</title>
        <authorList>
            <person name="Derks M.F."/>
            <person name="Smit S."/>
            <person name="Salis L."/>
            <person name="Schijlen E."/>
            <person name="Bossers A."/>
            <person name="Mateman C."/>
            <person name="Pijl A.S."/>
            <person name="de Ridder D."/>
            <person name="Groenen M.A."/>
            <person name="Visser M.E."/>
            <person name="Megens H.J."/>
        </authorList>
    </citation>
    <scope>NUCLEOTIDE SEQUENCE [LARGE SCALE GENOMIC DNA]</scope>
    <source>
        <strain evidence="5">WM2013NL</strain>
        <tissue evidence="5">Head and thorax</tissue>
    </source>
</reference>